<evidence type="ECO:0000313" key="3">
    <source>
        <dbReference type="Proteomes" id="UP000000343"/>
    </source>
</evidence>
<sequence length="170" mass="19235">MAQSHIQEHIDLIARHEQEFLEKRTRSERLGDQIAAFAGSFSFVSLHLLFFLGWIVANTLNVPGIPHFDPSPYSLLATLVAVEAILLASFILMRQARMGRRADERDHLMLQILLLTEKEITAVLSMDRQIAKQMGLEKVANTTEIRELSQHTSIEDVAQTIRDTISENEG</sequence>
<keyword evidence="1" id="KW-1133">Transmembrane helix</keyword>
<dbReference type="Pfam" id="PF06210">
    <property type="entry name" value="DUF1003"/>
    <property type="match status" value="1"/>
</dbReference>
<dbReference type="HOGENOM" id="CLU_103350_1_0_0"/>
<evidence type="ECO:0008006" key="4">
    <source>
        <dbReference type="Google" id="ProtNLM"/>
    </source>
</evidence>
<evidence type="ECO:0000313" key="2">
    <source>
        <dbReference type="EMBL" id="ADW71349.1"/>
    </source>
</evidence>
<feature type="transmembrane region" description="Helical" evidence="1">
    <location>
        <begin position="75"/>
        <end position="93"/>
    </location>
</feature>
<protein>
    <recommendedName>
        <fullName evidence="4">DUF1003 domain-containing protein</fullName>
    </recommendedName>
</protein>
<name>E8X7B5_GRATM</name>
<feature type="transmembrane region" description="Helical" evidence="1">
    <location>
        <begin position="34"/>
        <end position="55"/>
    </location>
</feature>
<dbReference type="RefSeq" id="WP_013573068.1">
    <property type="nucleotide sequence ID" value="NC_015058.1"/>
</dbReference>
<dbReference type="PANTHER" id="PTHR41386:SF1">
    <property type="entry name" value="MEMBRANE PROTEIN"/>
    <property type="match status" value="1"/>
</dbReference>
<evidence type="ECO:0000256" key="1">
    <source>
        <dbReference type="SAM" id="Phobius"/>
    </source>
</evidence>
<dbReference type="KEGG" id="acm:AciX9_4398"/>
<organism evidence="3">
    <name type="scientific">Granulicella tundricola (strain ATCC BAA-1859 / DSM 23138 / MP5ACTX9)</name>
    <dbReference type="NCBI Taxonomy" id="1198114"/>
    <lineage>
        <taxon>Bacteria</taxon>
        <taxon>Pseudomonadati</taxon>
        <taxon>Acidobacteriota</taxon>
        <taxon>Terriglobia</taxon>
        <taxon>Terriglobales</taxon>
        <taxon>Acidobacteriaceae</taxon>
        <taxon>Granulicella</taxon>
    </lineage>
</organism>
<keyword evidence="1" id="KW-0472">Membrane</keyword>
<proteinExistence type="predicted"/>
<dbReference type="EMBL" id="CP002483">
    <property type="protein sequence ID" value="ADW71349.1"/>
    <property type="molecule type" value="Genomic_DNA"/>
</dbReference>
<keyword evidence="2" id="KW-0614">Plasmid</keyword>
<geneLocation type="plasmid" evidence="2 3">
    <name>pACIX903</name>
</geneLocation>
<dbReference type="OrthoDB" id="9795736at2"/>
<dbReference type="Proteomes" id="UP000000343">
    <property type="component" value="Plasmid pACIX903"/>
</dbReference>
<keyword evidence="3" id="KW-1185">Reference proteome</keyword>
<dbReference type="AlphaFoldDB" id="E8X7B5"/>
<keyword evidence="1" id="KW-0812">Transmembrane</keyword>
<reference evidence="3" key="1">
    <citation type="submission" date="2011-01" db="EMBL/GenBank/DDBJ databases">
        <title>Complete sequence of plasmid3 of Acidobacterium sp. MP5ACTX9.</title>
        <authorList>
            <consortium name="US DOE Joint Genome Institute"/>
            <person name="Lucas S."/>
            <person name="Copeland A."/>
            <person name="Lapidus A."/>
            <person name="Cheng J.-F."/>
            <person name="Goodwin L."/>
            <person name="Pitluck S."/>
            <person name="Teshima H."/>
            <person name="Detter J.C."/>
            <person name="Han C."/>
            <person name="Tapia R."/>
            <person name="Land M."/>
            <person name="Hauser L."/>
            <person name="Kyrpides N."/>
            <person name="Ivanova N."/>
            <person name="Ovchinnikova G."/>
            <person name="Pagani I."/>
            <person name="Rawat S.R."/>
            <person name="Mannisto M."/>
            <person name="Haggblom M.M."/>
            <person name="Woyke T."/>
        </authorList>
    </citation>
    <scope>NUCLEOTIDE SEQUENCE [LARGE SCALE GENOMIC DNA]</scope>
    <source>
        <strain evidence="3">MP5ACTX9</strain>
        <plasmid evidence="3">Plasmid pACIX903</plasmid>
    </source>
</reference>
<dbReference type="PANTHER" id="PTHR41386">
    <property type="entry name" value="INTEGRAL MEMBRANE PROTEIN-RELATED"/>
    <property type="match status" value="1"/>
</dbReference>
<gene>
    <name evidence="2" type="ordered locus">AciX9_4398</name>
</gene>
<dbReference type="InterPro" id="IPR010406">
    <property type="entry name" value="DUF1003"/>
</dbReference>
<accession>E8X7B5</accession>